<sequence length="499" mass="54048">MEMNLITQWRPRPGRVVTWTATPAARDAAAAAPVDPMPPTTMQERHLRRARLAREAGEMQSPWIGVAFDFPGKPSISDITAVLEQYVRRHGTLHSWFSFEDDTRSAADRDNAVRRRVVPTEAIALEATDIGVLDTTEKVRDHVAKRFAEEASALAWPAFVFGIVEHEPDDDDPDGSFTLYHAVDHAHTDMVSILLSFAEIRTLHDARLAGTSPELPPAASYADYAAREREQASQLTMASPEVAKWLGYLSRSGGSFPQFPLDLGVEDGPKPAVGTRFELADGEQCLAFGRRCKELGSGFAGGIFAALAITELEVAGRTSYMSMTPLAVRENEYMLSQGWFINLVPVAIDIDGARSFADLAGRAQEAFTEGKSLSGVSVQQVVETVVAQADSLGSGDTASLAPPPIVSYIDARHMPHADAFVSTRATGIVGGKDTRIASMWINRVNEGVWLAFSYPDTPTAHESTSTYAHTLATVIRSVAETGDYTIARSDIPAAEEVSA</sequence>
<name>A0A6P2CCT9_9NOCA</name>
<dbReference type="InterPro" id="IPR023213">
    <property type="entry name" value="CAT-like_dom_sf"/>
</dbReference>
<dbReference type="AlphaFoldDB" id="A0A6P2CCT9"/>
<organism evidence="2 3">
    <name type="scientific">Rhodococcus rhodnii</name>
    <dbReference type="NCBI Taxonomy" id="38312"/>
    <lineage>
        <taxon>Bacteria</taxon>
        <taxon>Bacillati</taxon>
        <taxon>Actinomycetota</taxon>
        <taxon>Actinomycetes</taxon>
        <taxon>Mycobacteriales</taxon>
        <taxon>Nocardiaceae</taxon>
        <taxon>Rhodococcus</taxon>
    </lineage>
</organism>
<dbReference type="SUPFAM" id="SSF52777">
    <property type="entry name" value="CoA-dependent acyltransferases"/>
    <property type="match status" value="2"/>
</dbReference>
<keyword evidence="2" id="KW-0808">Transferase</keyword>
<protein>
    <submittedName>
        <fullName evidence="2">Acyltransferase</fullName>
    </submittedName>
</protein>
<dbReference type="Gene3D" id="3.30.559.30">
    <property type="entry name" value="Nonribosomal peptide synthetase, condensation domain"/>
    <property type="match status" value="1"/>
</dbReference>
<dbReference type="Pfam" id="PF00668">
    <property type="entry name" value="Condensation"/>
    <property type="match status" value="1"/>
</dbReference>
<evidence type="ECO:0000313" key="2">
    <source>
        <dbReference type="EMBL" id="TXG90559.1"/>
    </source>
</evidence>
<dbReference type="EMBL" id="QRCM01000001">
    <property type="protein sequence ID" value="TXG90559.1"/>
    <property type="molecule type" value="Genomic_DNA"/>
</dbReference>
<evidence type="ECO:0000259" key="1">
    <source>
        <dbReference type="Pfam" id="PF00668"/>
    </source>
</evidence>
<dbReference type="Proteomes" id="UP000471120">
    <property type="component" value="Unassembled WGS sequence"/>
</dbReference>
<reference evidence="2 3" key="1">
    <citation type="submission" date="2018-07" db="EMBL/GenBank/DDBJ databases">
        <title>Genome sequence of Rhodococcus rhodnii ATCC 35071 from Rhodnius prolixus.</title>
        <authorList>
            <person name="Patel V."/>
            <person name="Vogel K.J."/>
        </authorList>
    </citation>
    <scope>NUCLEOTIDE SEQUENCE [LARGE SCALE GENOMIC DNA]</scope>
    <source>
        <strain evidence="2 3">ATCC 35071</strain>
    </source>
</reference>
<dbReference type="RefSeq" id="WP_040774298.1">
    <property type="nucleotide sequence ID" value="NZ_QRCM01000001.1"/>
</dbReference>
<comment type="caution">
    <text evidence="2">The sequence shown here is derived from an EMBL/GenBank/DDBJ whole genome shotgun (WGS) entry which is preliminary data.</text>
</comment>
<keyword evidence="2" id="KW-0012">Acyltransferase</keyword>
<evidence type="ECO:0000313" key="3">
    <source>
        <dbReference type="Proteomes" id="UP000471120"/>
    </source>
</evidence>
<proteinExistence type="predicted"/>
<dbReference type="GO" id="GO:0008610">
    <property type="term" value="P:lipid biosynthetic process"/>
    <property type="evidence" value="ECO:0007669"/>
    <property type="project" value="UniProtKB-ARBA"/>
</dbReference>
<feature type="domain" description="Condensation" evidence="1">
    <location>
        <begin position="76"/>
        <end position="385"/>
    </location>
</feature>
<gene>
    <name evidence="2" type="ORF">DW322_10405</name>
</gene>
<dbReference type="GO" id="GO:0016746">
    <property type="term" value="F:acyltransferase activity"/>
    <property type="evidence" value="ECO:0007669"/>
    <property type="project" value="UniProtKB-KW"/>
</dbReference>
<accession>A0A6P2CCT9</accession>
<dbReference type="Gene3D" id="3.30.559.10">
    <property type="entry name" value="Chloramphenicol acetyltransferase-like domain"/>
    <property type="match status" value="1"/>
</dbReference>
<dbReference type="InterPro" id="IPR001242">
    <property type="entry name" value="Condensation_dom"/>
</dbReference>